<accession>A0A9D4HQ33</accession>
<evidence type="ECO:0000313" key="1">
    <source>
        <dbReference type="EMBL" id="KAH3728832.1"/>
    </source>
</evidence>
<comment type="caution">
    <text evidence="1">The sequence shown here is derived from an EMBL/GenBank/DDBJ whole genome shotgun (WGS) entry which is preliminary data.</text>
</comment>
<evidence type="ECO:0000313" key="2">
    <source>
        <dbReference type="Proteomes" id="UP000828390"/>
    </source>
</evidence>
<protein>
    <submittedName>
        <fullName evidence="1">Uncharacterized protein</fullName>
    </submittedName>
</protein>
<name>A0A9D4HQ33_DREPO</name>
<dbReference type="AlphaFoldDB" id="A0A9D4HQ33"/>
<gene>
    <name evidence="1" type="ORF">DPMN_054794</name>
</gene>
<reference evidence="1" key="2">
    <citation type="submission" date="2020-11" db="EMBL/GenBank/DDBJ databases">
        <authorList>
            <person name="McCartney M.A."/>
            <person name="Auch B."/>
            <person name="Kono T."/>
            <person name="Mallez S."/>
            <person name="Becker A."/>
            <person name="Gohl D.M."/>
            <person name="Silverstein K.A.T."/>
            <person name="Koren S."/>
            <person name="Bechman K.B."/>
            <person name="Herman A."/>
            <person name="Abrahante J.E."/>
            <person name="Garbe J."/>
        </authorList>
    </citation>
    <scope>NUCLEOTIDE SEQUENCE</scope>
    <source>
        <strain evidence="1">Duluth1</strain>
        <tissue evidence="1">Whole animal</tissue>
    </source>
</reference>
<proteinExistence type="predicted"/>
<reference evidence="1" key="1">
    <citation type="journal article" date="2019" name="bioRxiv">
        <title>The Genome of the Zebra Mussel, Dreissena polymorpha: A Resource for Invasive Species Research.</title>
        <authorList>
            <person name="McCartney M.A."/>
            <person name="Auch B."/>
            <person name="Kono T."/>
            <person name="Mallez S."/>
            <person name="Zhang Y."/>
            <person name="Obille A."/>
            <person name="Becker A."/>
            <person name="Abrahante J.E."/>
            <person name="Garbe J."/>
            <person name="Badalamenti J.P."/>
            <person name="Herman A."/>
            <person name="Mangelson H."/>
            <person name="Liachko I."/>
            <person name="Sullivan S."/>
            <person name="Sone E.D."/>
            <person name="Koren S."/>
            <person name="Silverstein K.A.T."/>
            <person name="Beckman K.B."/>
            <person name="Gohl D.M."/>
        </authorList>
    </citation>
    <scope>NUCLEOTIDE SEQUENCE</scope>
    <source>
        <strain evidence="1">Duluth1</strain>
        <tissue evidence="1">Whole animal</tissue>
    </source>
</reference>
<dbReference type="EMBL" id="JAIWYP010000012">
    <property type="protein sequence ID" value="KAH3728832.1"/>
    <property type="molecule type" value="Genomic_DNA"/>
</dbReference>
<organism evidence="1 2">
    <name type="scientific">Dreissena polymorpha</name>
    <name type="common">Zebra mussel</name>
    <name type="synonym">Mytilus polymorpha</name>
    <dbReference type="NCBI Taxonomy" id="45954"/>
    <lineage>
        <taxon>Eukaryota</taxon>
        <taxon>Metazoa</taxon>
        <taxon>Spiralia</taxon>
        <taxon>Lophotrochozoa</taxon>
        <taxon>Mollusca</taxon>
        <taxon>Bivalvia</taxon>
        <taxon>Autobranchia</taxon>
        <taxon>Heteroconchia</taxon>
        <taxon>Euheterodonta</taxon>
        <taxon>Imparidentia</taxon>
        <taxon>Neoheterodontei</taxon>
        <taxon>Myida</taxon>
        <taxon>Dreissenoidea</taxon>
        <taxon>Dreissenidae</taxon>
        <taxon>Dreissena</taxon>
    </lineage>
</organism>
<dbReference type="Proteomes" id="UP000828390">
    <property type="component" value="Unassembled WGS sequence"/>
</dbReference>
<keyword evidence="2" id="KW-1185">Reference proteome</keyword>
<sequence length="92" mass="10501">MLKDLIDHHPSVDCETPSELRLTVDTLGVEDSYTLTRHLVDAANVLQRHKKKAKYREKLQPTDQHEKNGIETAISIFKELKGQMPFIDETSG</sequence>